<evidence type="ECO:0000256" key="5">
    <source>
        <dbReference type="ARBA" id="ARBA00022884"/>
    </source>
</evidence>
<dbReference type="InterPro" id="IPR001650">
    <property type="entry name" value="Helicase_C-like"/>
</dbReference>
<feature type="compositionally biased region" description="Basic residues" evidence="9">
    <location>
        <begin position="30"/>
        <end position="41"/>
    </location>
</feature>
<gene>
    <name evidence="13" type="ORF">EB796_003790</name>
</gene>
<feature type="compositionally biased region" description="Polar residues" evidence="9">
    <location>
        <begin position="109"/>
        <end position="122"/>
    </location>
</feature>
<dbReference type="Proteomes" id="UP000593567">
    <property type="component" value="Unassembled WGS sequence"/>
</dbReference>
<dbReference type="Pfam" id="PF13959">
    <property type="entry name" value="CTE_SPB4"/>
    <property type="match status" value="1"/>
</dbReference>
<feature type="domain" description="Helicase ATP-binding" evidence="10">
    <location>
        <begin position="177"/>
        <end position="372"/>
    </location>
</feature>
<dbReference type="OrthoDB" id="422663at2759"/>
<keyword evidence="2 7" id="KW-0378">Hydrolase</keyword>
<organism evidence="13 14">
    <name type="scientific">Bugula neritina</name>
    <name type="common">Brown bryozoan</name>
    <name type="synonym">Sertularia neritina</name>
    <dbReference type="NCBI Taxonomy" id="10212"/>
    <lineage>
        <taxon>Eukaryota</taxon>
        <taxon>Metazoa</taxon>
        <taxon>Spiralia</taxon>
        <taxon>Lophotrochozoa</taxon>
        <taxon>Bryozoa</taxon>
        <taxon>Gymnolaemata</taxon>
        <taxon>Cheilostomatida</taxon>
        <taxon>Flustrina</taxon>
        <taxon>Buguloidea</taxon>
        <taxon>Bugulidae</taxon>
        <taxon>Bugula</taxon>
    </lineage>
</organism>
<dbReference type="InterPro" id="IPR011545">
    <property type="entry name" value="DEAD/DEAH_box_helicase_dom"/>
</dbReference>
<dbReference type="InterPro" id="IPR014001">
    <property type="entry name" value="Helicase_ATP-bd"/>
</dbReference>
<evidence type="ECO:0000313" key="13">
    <source>
        <dbReference type="EMBL" id="KAF6037900.1"/>
    </source>
</evidence>
<dbReference type="PROSITE" id="PS51194">
    <property type="entry name" value="HELICASE_CTER"/>
    <property type="match status" value="1"/>
</dbReference>
<evidence type="ECO:0000256" key="8">
    <source>
        <dbReference type="RuleBase" id="RU365068"/>
    </source>
</evidence>
<evidence type="ECO:0000259" key="11">
    <source>
        <dbReference type="PROSITE" id="PS51194"/>
    </source>
</evidence>
<dbReference type="PANTHER" id="PTHR24031">
    <property type="entry name" value="RNA HELICASE"/>
    <property type="match status" value="1"/>
</dbReference>
<comment type="caution">
    <text evidence="13">The sequence shown here is derived from an EMBL/GenBank/DDBJ whole genome shotgun (WGS) entry which is preliminary data.</text>
</comment>
<feature type="region of interest" description="Disordered" evidence="9">
    <location>
        <begin position="1"/>
        <end position="41"/>
    </location>
</feature>
<dbReference type="GO" id="GO:0003724">
    <property type="term" value="F:RNA helicase activity"/>
    <property type="evidence" value="ECO:0007669"/>
    <property type="project" value="UniProtKB-EC"/>
</dbReference>
<keyword evidence="5 8" id="KW-0694">RNA-binding</keyword>
<dbReference type="PROSITE" id="PS51192">
    <property type="entry name" value="HELICASE_ATP_BIND_1"/>
    <property type="match status" value="1"/>
</dbReference>
<dbReference type="SMART" id="SM00487">
    <property type="entry name" value="DEXDc"/>
    <property type="match status" value="1"/>
</dbReference>
<dbReference type="CDD" id="cd18787">
    <property type="entry name" value="SF2_C_DEAD"/>
    <property type="match status" value="1"/>
</dbReference>
<dbReference type="GO" id="GO:0016787">
    <property type="term" value="F:hydrolase activity"/>
    <property type="evidence" value="ECO:0007669"/>
    <property type="project" value="UniProtKB-KW"/>
</dbReference>
<dbReference type="EMBL" id="VXIV02000496">
    <property type="protein sequence ID" value="KAF6037900.1"/>
    <property type="molecule type" value="Genomic_DNA"/>
</dbReference>
<evidence type="ECO:0000256" key="7">
    <source>
        <dbReference type="RuleBase" id="RU000492"/>
    </source>
</evidence>
<keyword evidence="3 7" id="KW-0347">Helicase</keyword>
<evidence type="ECO:0000259" key="12">
    <source>
        <dbReference type="PROSITE" id="PS51195"/>
    </source>
</evidence>
<dbReference type="InterPro" id="IPR000629">
    <property type="entry name" value="RNA-helicase_DEAD-box_CS"/>
</dbReference>
<dbReference type="Pfam" id="PF00271">
    <property type="entry name" value="Helicase_C"/>
    <property type="match status" value="1"/>
</dbReference>
<dbReference type="GO" id="GO:0005524">
    <property type="term" value="F:ATP binding"/>
    <property type="evidence" value="ECO:0007669"/>
    <property type="project" value="UniProtKB-UniRule"/>
</dbReference>
<feature type="domain" description="Helicase C-terminal" evidence="11">
    <location>
        <begin position="402"/>
        <end position="585"/>
    </location>
</feature>
<dbReference type="InterPro" id="IPR014014">
    <property type="entry name" value="RNA_helicase_DEAD_Q_motif"/>
</dbReference>
<dbReference type="EC" id="3.6.4.13" evidence="8"/>
<evidence type="ECO:0000256" key="1">
    <source>
        <dbReference type="ARBA" id="ARBA00022741"/>
    </source>
</evidence>
<comment type="domain">
    <text evidence="8">The Q motif is unique to and characteristic of the DEAD box family of RNA helicases and controls ATP binding and hydrolysis.</text>
</comment>
<dbReference type="Pfam" id="PF00270">
    <property type="entry name" value="DEAD"/>
    <property type="match status" value="1"/>
</dbReference>
<keyword evidence="14" id="KW-1185">Reference proteome</keyword>
<evidence type="ECO:0000256" key="3">
    <source>
        <dbReference type="ARBA" id="ARBA00022806"/>
    </source>
</evidence>
<dbReference type="GO" id="GO:0003723">
    <property type="term" value="F:RNA binding"/>
    <property type="evidence" value="ECO:0007669"/>
    <property type="project" value="UniProtKB-UniRule"/>
</dbReference>
<keyword evidence="4 7" id="KW-0067">ATP-binding</keyword>
<dbReference type="SMART" id="SM01178">
    <property type="entry name" value="DUF4217"/>
    <property type="match status" value="1"/>
</dbReference>
<evidence type="ECO:0000313" key="14">
    <source>
        <dbReference type="Proteomes" id="UP000593567"/>
    </source>
</evidence>
<dbReference type="AlphaFoldDB" id="A0A7J7KGV3"/>
<evidence type="ECO:0000256" key="4">
    <source>
        <dbReference type="ARBA" id="ARBA00022840"/>
    </source>
</evidence>
<name>A0A7J7KGV3_BUGNE</name>
<reference evidence="13" key="1">
    <citation type="submission" date="2020-06" db="EMBL/GenBank/DDBJ databases">
        <title>Draft genome of Bugula neritina, a colonial animal packing powerful symbionts and potential medicines.</title>
        <authorList>
            <person name="Rayko M."/>
        </authorList>
    </citation>
    <scope>NUCLEOTIDE SEQUENCE [LARGE SCALE GENOMIC DNA]</scope>
    <source>
        <strain evidence="13">Kwan_BN1</strain>
    </source>
</reference>
<keyword evidence="1 7" id="KW-0547">Nucleotide-binding</keyword>
<feature type="compositionally biased region" description="Basic residues" evidence="9">
    <location>
        <begin position="691"/>
        <end position="710"/>
    </location>
</feature>
<comment type="catalytic activity">
    <reaction evidence="8">
        <text>ATP + H2O = ADP + phosphate + H(+)</text>
        <dbReference type="Rhea" id="RHEA:13065"/>
        <dbReference type="ChEBI" id="CHEBI:15377"/>
        <dbReference type="ChEBI" id="CHEBI:15378"/>
        <dbReference type="ChEBI" id="CHEBI:30616"/>
        <dbReference type="ChEBI" id="CHEBI:43474"/>
        <dbReference type="ChEBI" id="CHEBI:456216"/>
        <dbReference type="EC" id="3.6.4.13"/>
    </reaction>
</comment>
<evidence type="ECO:0000256" key="9">
    <source>
        <dbReference type="SAM" id="MobiDB-lite"/>
    </source>
</evidence>
<dbReference type="CDD" id="cd17949">
    <property type="entry name" value="DEADc_DDX31"/>
    <property type="match status" value="1"/>
</dbReference>
<dbReference type="Gene3D" id="3.40.50.300">
    <property type="entry name" value="P-loop containing nucleotide triphosphate hydrolases"/>
    <property type="match status" value="2"/>
</dbReference>
<evidence type="ECO:0000259" key="10">
    <source>
        <dbReference type="PROSITE" id="PS51192"/>
    </source>
</evidence>
<proteinExistence type="inferred from homology"/>
<evidence type="ECO:0000256" key="6">
    <source>
        <dbReference type="PROSITE-ProRule" id="PRU00552"/>
    </source>
</evidence>
<dbReference type="InterPro" id="IPR025313">
    <property type="entry name" value="SPB4-like_CTE"/>
</dbReference>
<feature type="region of interest" description="Disordered" evidence="9">
    <location>
        <begin position="62"/>
        <end position="131"/>
    </location>
</feature>
<comment type="similarity">
    <text evidence="7">Belongs to the DEAD box helicase family.</text>
</comment>
<feature type="region of interest" description="Disordered" evidence="9">
    <location>
        <begin position="681"/>
        <end position="719"/>
    </location>
</feature>
<dbReference type="SMART" id="SM00490">
    <property type="entry name" value="HELICc"/>
    <property type="match status" value="1"/>
</dbReference>
<feature type="domain" description="DEAD-box RNA helicase Q" evidence="12">
    <location>
        <begin position="146"/>
        <end position="174"/>
    </location>
</feature>
<feature type="short sequence motif" description="Q motif" evidence="6">
    <location>
        <begin position="146"/>
        <end position="174"/>
    </location>
</feature>
<dbReference type="SUPFAM" id="SSF52540">
    <property type="entry name" value="P-loop containing nucleoside triphosphate hydrolases"/>
    <property type="match status" value="2"/>
</dbReference>
<dbReference type="PROSITE" id="PS51195">
    <property type="entry name" value="Q_MOTIF"/>
    <property type="match status" value="1"/>
</dbReference>
<accession>A0A7J7KGV3</accession>
<dbReference type="InterPro" id="IPR027417">
    <property type="entry name" value="P-loop_NTPase"/>
</dbReference>
<sequence>MDLPDSSLLLNINLGDGPTKSNKQSYGNDKKKRIKKRKFSKIKKFIAGNKVSRKELGTYDEARLKQNTETSDTTNRKNNEQLTSKLSEKVISQKDGAPATTESSRKAQPRTQSKHVISSLFNKNPDIPSINQKDVKRNEEKIFSKKLFSELPLHPHLISTLDKMCLAEMTEVQQQAVPHILQGRDALIKSQTGSGKTLAYAVPLVQSLRSKARQIRRADGVLAVVLVPTRELALQSLAVLKKLVQSCIWIVPGMVIGGESRKSEKARLRKGINILVATPGRLLEHSTCTNSLNFSRLEYLIIDEADRLLDMGFEKDVTKLMNCILEQRQNTSCVGFGEEASRSDLQMILLSATLSTDVKRLASVALTDPVTINISDTSSSDGSNISHQATDSCEGAFSLPSSLNQYYTITPSKLRLVTLAAFILDKCKHSSSKHKVIVFLPTQEVVQFYYMLFEGTINTDKGDDSSDISDDDEASTTIFDIFALHGDMEQKYRTEVFQRFAATESGVLLCTDVAARGLHLPSVDWIVQLCAPASTEDYVHRVGRTARIGVIGNALLFLLPSEVKYLETLNSSKISLKSIEMNSVLKACLAESASLPKKSGNRRADRQAPQRIQEAATALQQSMEEWTYNGGERLAQAKSAFQSFVRSYTTYPASVKDIFHLKHLHLGHLAKSFCLREAPTAMTGGSTSKKMDKRKRLSRKAYHQAKKPRHDKMSEFASG</sequence>
<comment type="function">
    <text evidence="8">RNA helicase.</text>
</comment>
<evidence type="ECO:0000256" key="2">
    <source>
        <dbReference type="ARBA" id="ARBA00022801"/>
    </source>
</evidence>
<dbReference type="PROSITE" id="PS00039">
    <property type="entry name" value="DEAD_ATP_HELICASE"/>
    <property type="match status" value="1"/>
</dbReference>
<protein>
    <recommendedName>
        <fullName evidence="8">ATP-dependent RNA helicase</fullName>
        <ecNumber evidence="8">3.6.4.13</ecNumber>
    </recommendedName>
</protein>